<evidence type="ECO:0000313" key="3">
    <source>
        <dbReference type="Proteomes" id="UP000823897"/>
    </source>
</evidence>
<protein>
    <submittedName>
        <fullName evidence="2">Uncharacterized protein</fullName>
    </submittedName>
</protein>
<feature type="transmembrane region" description="Helical" evidence="1">
    <location>
        <begin position="48"/>
        <end position="76"/>
    </location>
</feature>
<feature type="transmembrane region" description="Helical" evidence="1">
    <location>
        <begin position="189"/>
        <end position="213"/>
    </location>
</feature>
<dbReference type="AlphaFoldDB" id="A0A9D2U3N7"/>
<keyword evidence="1" id="KW-1133">Transmembrane helix</keyword>
<dbReference type="EMBL" id="DWUV01000206">
    <property type="protein sequence ID" value="HJD35009.1"/>
    <property type="molecule type" value="Genomic_DNA"/>
</dbReference>
<reference evidence="2" key="2">
    <citation type="submission" date="2021-04" db="EMBL/GenBank/DDBJ databases">
        <authorList>
            <person name="Gilroy R."/>
        </authorList>
    </citation>
    <scope>NUCLEOTIDE SEQUENCE</scope>
    <source>
        <strain evidence="2">ChiGjej3B3-11674</strain>
    </source>
</reference>
<evidence type="ECO:0000256" key="1">
    <source>
        <dbReference type="SAM" id="Phobius"/>
    </source>
</evidence>
<sequence>MLGKLIKYDLKASAKIFLLLHVLFLLVCAAARFLFMDRIDFHAPAKTLIAPITAMIVLGTFLISALSLCTSLLITFRFYRNLFSREGYLSWTLPVSGITHLWAKIISGYLLAALDMAVMYAGILLLVTGRNVTDAYQSIAPEIAGSVGMPLSSLGLWIFAFCVVGALSSVLLIYFSICIGQLFPAHRVLCAIAVYFITSFVIQIAVLVIMAALGLLDHSAEFTTLADEMFTLLVPNTVFSVILCIAQYAAVHYIMKRKVNLI</sequence>
<keyword evidence="1" id="KW-0812">Transmembrane</keyword>
<feature type="transmembrane region" description="Helical" evidence="1">
    <location>
        <begin position="12"/>
        <end position="36"/>
    </location>
</feature>
<feature type="transmembrane region" description="Helical" evidence="1">
    <location>
        <begin position="108"/>
        <end position="127"/>
    </location>
</feature>
<dbReference type="Proteomes" id="UP000823897">
    <property type="component" value="Unassembled WGS sequence"/>
</dbReference>
<proteinExistence type="predicted"/>
<gene>
    <name evidence="2" type="ORF">H9911_10795</name>
</gene>
<feature type="transmembrane region" description="Helical" evidence="1">
    <location>
        <begin position="154"/>
        <end position="177"/>
    </location>
</feature>
<name>A0A9D2U3N7_9FIRM</name>
<organism evidence="2 3">
    <name type="scientific">Candidatus Mediterraneibacter tabaqchaliae</name>
    <dbReference type="NCBI Taxonomy" id="2838689"/>
    <lineage>
        <taxon>Bacteria</taxon>
        <taxon>Bacillati</taxon>
        <taxon>Bacillota</taxon>
        <taxon>Clostridia</taxon>
        <taxon>Lachnospirales</taxon>
        <taxon>Lachnospiraceae</taxon>
        <taxon>Mediterraneibacter</taxon>
    </lineage>
</organism>
<comment type="caution">
    <text evidence="2">The sequence shown here is derived from an EMBL/GenBank/DDBJ whole genome shotgun (WGS) entry which is preliminary data.</text>
</comment>
<evidence type="ECO:0000313" key="2">
    <source>
        <dbReference type="EMBL" id="HJD35009.1"/>
    </source>
</evidence>
<keyword evidence="1" id="KW-0472">Membrane</keyword>
<accession>A0A9D2U3N7</accession>
<reference evidence="2" key="1">
    <citation type="journal article" date="2021" name="PeerJ">
        <title>Extensive microbial diversity within the chicken gut microbiome revealed by metagenomics and culture.</title>
        <authorList>
            <person name="Gilroy R."/>
            <person name="Ravi A."/>
            <person name="Getino M."/>
            <person name="Pursley I."/>
            <person name="Horton D.L."/>
            <person name="Alikhan N.F."/>
            <person name="Baker D."/>
            <person name="Gharbi K."/>
            <person name="Hall N."/>
            <person name="Watson M."/>
            <person name="Adriaenssens E.M."/>
            <person name="Foster-Nyarko E."/>
            <person name="Jarju S."/>
            <person name="Secka A."/>
            <person name="Antonio M."/>
            <person name="Oren A."/>
            <person name="Chaudhuri R.R."/>
            <person name="La Ragione R."/>
            <person name="Hildebrand F."/>
            <person name="Pallen M.J."/>
        </authorList>
    </citation>
    <scope>NUCLEOTIDE SEQUENCE</scope>
    <source>
        <strain evidence="2">ChiGjej3B3-11674</strain>
    </source>
</reference>
<feature type="transmembrane region" description="Helical" evidence="1">
    <location>
        <begin position="233"/>
        <end position="255"/>
    </location>
</feature>